<keyword evidence="3" id="KW-1185">Reference proteome</keyword>
<gene>
    <name evidence="2" type="ORF">JKP88DRAFT_160916</name>
</gene>
<dbReference type="AlphaFoldDB" id="A0A836CKY2"/>
<dbReference type="CDD" id="cd23767">
    <property type="entry name" value="IQCD"/>
    <property type="match status" value="1"/>
</dbReference>
<dbReference type="PANTHER" id="PTHR21074">
    <property type="entry name" value="IQ AND UBIQUITIN-LIKE DOMAIN-CONTAINING PROTEIN"/>
    <property type="match status" value="1"/>
</dbReference>
<dbReference type="EMBL" id="JAFCMP010000057">
    <property type="protein sequence ID" value="KAG5189128.1"/>
    <property type="molecule type" value="Genomic_DNA"/>
</dbReference>
<keyword evidence="2" id="KW-0966">Cell projection</keyword>
<organism evidence="2 3">
    <name type="scientific">Tribonema minus</name>
    <dbReference type="NCBI Taxonomy" id="303371"/>
    <lineage>
        <taxon>Eukaryota</taxon>
        <taxon>Sar</taxon>
        <taxon>Stramenopiles</taxon>
        <taxon>Ochrophyta</taxon>
        <taxon>PX clade</taxon>
        <taxon>Xanthophyceae</taxon>
        <taxon>Tribonematales</taxon>
        <taxon>Tribonemataceae</taxon>
        <taxon>Tribonema</taxon>
    </lineage>
</organism>
<evidence type="ECO:0000259" key="1">
    <source>
        <dbReference type="Pfam" id="PF25805"/>
    </source>
</evidence>
<sequence length="404" mass="45172">MDSYPTYCDPFYRMPTELAVRVERGDGDAEVIVVMVEKCPEGGCKPYLGGYKARATGKTFHHASTQFGSRKRVVKDTSNLRSRDTQTVQLRTVRAQTRRECGTQMERRGLHLSTDADAPCSVGAYVTADEYWARRAACVVTMQRYWRGHAARARVWGLRQRRWQRTVAARQRAAAAAAAEDRAREREARRRRHPRTAADFELLYNELAAWCAAEAARAAELPEGPPRRAAMAALLRKETRLLQTIEGLKRAAARAGAGARVARTLDLMARPKRWELRDGSAARVATEWTARAAELAALYRALAAPLVGAAERLDVLLHVKWAVRGFECRLTRELVELLDREADLLSRGRAARSMAGLRLRACGLFLRFIETPDFNPEASRFLRAPPSHQHLAVAASKQLVGIAC</sequence>
<dbReference type="OrthoDB" id="10265862at2759"/>
<evidence type="ECO:0000313" key="2">
    <source>
        <dbReference type="EMBL" id="KAG5189128.1"/>
    </source>
</evidence>
<dbReference type="InterPro" id="IPR037695">
    <property type="entry name" value="IQUB"/>
</dbReference>
<reference evidence="2" key="1">
    <citation type="submission" date="2021-02" db="EMBL/GenBank/DDBJ databases">
        <title>First Annotated Genome of the Yellow-green Alga Tribonema minus.</title>
        <authorList>
            <person name="Mahan K.M."/>
        </authorList>
    </citation>
    <scope>NUCLEOTIDE SEQUENCE</scope>
    <source>
        <strain evidence="2">UTEX B ZZ1240</strain>
    </source>
</reference>
<accession>A0A836CKY2</accession>
<dbReference type="Pfam" id="PF25805">
    <property type="entry name" value="IQUB"/>
    <property type="match status" value="1"/>
</dbReference>
<keyword evidence="2" id="KW-0282">Flagellum</keyword>
<protein>
    <submittedName>
        <fullName evidence="2">Flagellar associated protein</fullName>
    </submittedName>
</protein>
<dbReference type="InterPro" id="IPR057887">
    <property type="entry name" value="IQUB_helical"/>
</dbReference>
<name>A0A836CKY2_9STRA</name>
<proteinExistence type="predicted"/>
<feature type="domain" description="IQ motif and ubiquitin-like" evidence="1">
    <location>
        <begin position="260"/>
        <end position="389"/>
    </location>
</feature>
<keyword evidence="2" id="KW-0969">Cilium</keyword>
<comment type="caution">
    <text evidence="2">The sequence shown here is derived from an EMBL/GenBank/DDBJ whole genome shotgun (WGS) entry which is preliminary data.</text>
</comment>
<dbReference type="PANTHER" id="PTHR21074:SF0">
    <property type="entry name" value="IQ AND UBIQUITIN-LIKE DOMAIN-CONTAINING PROTEIN"/>
    <property type="match status" value="1"/>
</dbReference>
<dbReference type="Proteomes" id="UP000664859">
    <property type="component" value="Unassembled WGS sequence"/>
</dbReference>
<evidence type="ECO:0000313" key="3">
    <source>
        <dbReference type="Proteomes" id="UP000664859"/>
    </source>
</evidence>
<dbReference type="PROSITE" id="PS50096">
    <property type="entry name" value="IQ"/>
    <property type="match status" value="1"/>
</dbReference>